<dbReference type="GO" id="GO:0006260">
    <property type="term" value="P:DNA replication"/>
    <property type="evidence" value="ECO:0007669"/>
    <property type="project" value="UniProtKB-UniRule"/>
</dbReference>
<evidence type="ECO:0000256" key="9">
    <source>
        <dbReference type="HAMAP-Rule" id="MF_00365"/>
    </source>
</evidence>
<dbReference type="HAMAP" id="MF_00365">
    <property type="entry name" value="RecF"/>
    <property type="match status" value="1"/>
</dbReference>
<evidence type="ECO:0000256" key="4">
    <source>
        <dbReference type="ARBA" id="ARBA00022490"/>
    </source>
</evidence>
<keyword evidence="8 9" id="KW-0238">DNA-binding</keyword>
<proteinExistence type="inferred from homology"/>
<keyword evidence="9" id="KW-0742">SOS response</keyword>
<keyword evidence="4 9" id="KW-0963">Cytoplasm</keyword>
<evidence type="ECO:0000256" key="7">
    <source>
        <dbReference type="ARBA" id="ARBA00022840"/>
    </source>
</evidence>
<evidence type="ECO:0000256" key="3">
    <source>
        <dbReference type="ARBA" id="ARBA00020170"/>
    </source>
</evidence>
<keyword evidence="6 9" id="KW-0547">Nucleotide-binding</keyword>
<evidence type="ECO:0000259" key="10">
    <source>
        <dbReference type="Pfam" id="PF02463"/>
    </source>
</evidence>
<evidence type="ECO:0000313" key="11">
    <source>
        <dbReference type="EMBL" id="KKQ01591.1"/>
    </source>
</evidence>
<feature type="binding site" evidence="9">
    <location>
        <begin position="30"/>
        <end position="37"/>
    </location>
    <ligand>
        <name>ATP</name>
        <dbReference type="ChEBI" id="CHEBI:30616"/>
    </ligand>
</feature>
<dbReference type="SUPFAM" id="SSF52540">
    <property type="entry name" value="P-loop containing nucleoside triphosphate hydrolases"/>
    <property type="match status" value="1"/>
</dbReference>
<evidence type="ECO:0000256" key="8">
    <source>
        <dbReference type="ARBA" id="ARBA00023125"/>
    </source>
</evidence>
<name>A0A0G0HCH0_9BACT</name>
<dbReference type="EMBL" id="LBRS01000006">
    <property type="protein sequence ID" value="KKQ01591.1"/>
    <property type="molecule type" value="Genomic_DNA"/>
</dbReference>
<dbReference type="Proteomes" id="UP000034344">
    <property type="component" value="Unassembled WGS sequence"/>
</dbReference>
<dbReference type="STRING" id="1618480.US11_C0006G0033"/>
<keyword evidence="5 9" id="KW-0235">DNA replication</keyword>
<dbReference type="InterPro" id="IPR003395">
    <property type="entry name" value="RecF/RecN/SMC_N"/>
</dbReference>
<dbReference type="Gene3D" id="1.20.1050.90">
    <property type="entry name" value="RecF/RecN/SMC, N-terminal domain"/>
    <property type="match status" value="1"/>
</dbReference>
<keyword evidence="7 9" id="KW-0067">ATP-binding</keyword>
<evidence type="ECO:0000256" key="2">
    <source>
        <dbReference type="ARBA" id="ARBA00008016"/>
    </source>
</evidence>
<dbReference type="NCBIfam" id="TIGR00611">
    <property type="entry name" value="recf"/>
    <property type="match status" value="1"/>
</dbReference>
<comment type="function">
    <text evidence="9">The RecF protein is involved in DNA metabolism; it is required for DNA replication and normal SOS inducibility. RecF binds preferentially to single-stranded, linear DNA. It also seems to bind ATP.</text>
</comment>
<keyword evidence="9" id="KW-0234">DNA repair</keyword>
<dbReference type="PANTHER" id="PTHR32182">
    <property type="entry name" value="DNA REPLICATION AND REPAIR PROTEIN RECF"/>
    <property type="match status" value="1"/>
</dbReference>
<protein>
    <recommendedName>
        <fullName evidence="3 9">DNA replication and repair protein RecF</fullName>
    </recommendedName>
</protein>
<dbReference type="PATRIC" id="fig|1618480.3.peg.474"/>
<keyword evidence="9" id="KW-0227">DNA damage</keyword>
<dbReference type="PANTHER" id="PTHR32182:SF0">
    <property type="entry name" value="DNA REPLICATION AND REPAIR PROTEIN RECF"/>
    <property type="match status" value="1"/>
</dbReference>
<comment type="subcellular location">
    <subcellularLocation>
        <location evidence="1 9">Cytoplasm</location>
    </subcellularLocation>
</comment>
<comment type="similarity">
    <text evidence="2 9">Belongs to the RecF family.</text>
</comment>
<dbReference type="Pfam" id="PF02463">
    <property type="entry name" value="SMC_N"/>
    <property type="match status" value="1"/>
</dbReference>
<dbReference type="GO" id="GO:0005737">
    <property type="term" value="C:cytoplasm"/>
    <property type="evidence" value="ECO:0007669"/>
    <property type="project" value="UniProtKB-SubCell"/>
</dbReference>
<evidence type="ECO:0000256" key="6">
    <source>
        <dbReference type="ARBA" id="ARBA00022741"/>
    </source>
</evidence>
<dbReference type="AlphaFoldDB" id="A0A0G0HCH0"/>
<dbReference type="GO" id="GO:0006302">
    <property type="term" value="P:double-strand break repair"/>
    <property type="evidence" value="ECO:0007669"/>
    <property type="project" value="TreeGrafter"/>
</dbReference>
<dbReference type="GO" id="GO:0003697">
    <property type="term" value="F:single-stranded DNA binding"/>
    <property type="evidence" value="ECO:0007669"/>
    <property type="project" value="UniProtKB-UniRule"/>
</dbReference>
<dbReference type="InterPro" id="IPR042174">
    <property type="entry name" value="RecF_2"/>
</dbReference>
<evidence type="ECO:0000256" key="1">
    <source>
        <dbReference type="ARBA" id="ARBA00004496"/>
    </source>
</evidence>
<accession>A0A0G0HCH0</accession>
<reference evidence="11 12" key="1">
    <citation type="journal article" date="2015" name="Nature">
        <title>rRNA introns, odd ribosomes, and small enigmatic genomes across a large radiation of phyla.</title>
        <authorList>
            <person name="Brown C.T."/>
            <person name="Hug L.A."/>
            <person name="Thomas B.C."/>
            <person name="Sharon I."/>
            <person name="Castelle C.J."/>
            <person name="Singh A."/>
            <person name="Wilkins M.J."/>
            <person name="Williams K.H."/>
            <person name="Banfield J.F."/>
        </authorList>
    </citation>
    <scope>NUCLEOTIDE SEQUENCE [LARGE SCALE GENOMIC DNA]</scope>
</reference>
<dbReference type="InterPro" id="IPR027417">
    <property type="entry name" value="P-loop_NTPase"/>
</dbReference>
<dbReference type="InterPro" id="IPR018078">
    <property type="entry name" value="DNA-binding_RecF_CS"/>
</dbReference>
<dbReference type="Gene3D" id="3.40.50.300">
    <property type="entry name" value="P-loop containing nucleotide triphosphate hydrolases"/>
    <property type="match status" value="1"/>
</dbReference>
<feature type="domain" description="RecF/RecN/SMC N-terminal" evidence="10">
    <location>
        <begin position="3"/>
        <end position="346"/>
    </location>
</feature>
<evidence type="ECO:0000256" key="5">
    <source>
        <dbReference type="ARBA" id="ARBA00022705"/>
    </source>
</evidence>
<dbReference type="GO" id="GO:0000731">
    <property type="term" value="P:DNA synthesis involved in DNA repair"/>
    <property type="evidence" value="ECO:0007669"/>
    <property type="project" value="TreeGrafter"/>
</dbReference>
<dbReference type="PROSITE" id="PS00617">
    <property type="entry name" value="RECF_1"/>
    <property type="match status" value="1"/>
</dbReference>
<evidence type="ECO:0000313" key="12">
    <source>
        <dbReference type="Proteomes" id="UP000034344"/>
    </source>
</evidence>
<sequence length="350" mass="41919">MLLKQTHFRNFRNFKDEKFQINPFLTIVIGKNARGKTNLLEGIYFFINGVGFRETKEEELIQINALTAQVEGTIGEKDDINHFKISLNRQDDVEKIFYIDKTRKKHFQYLQQQMKAILFTPEQIDIILGSPSIRREYLNKLISLLDFEYKKRLSNFENALRKRNRILEQHRDIIKLQEELSFWNQYLEEQAGYITRKREEYITYLNSHPKLDSKEFSIIYAKNVFTKERIKEVFNHESLVRKTLIGPQKDDFRILLKADMSTESKNIHHFGSRSEQRLAVFWLKMNEIFYYEEFFKKRPLLLLDDVFSELDLYNKKLILDLTKKYQTVVTTTEKEIVEFAEAPKTVITLI</sequence>
<dbReference type="InterPro" id="IPR001238">
    <property type="entry name" value="DNA-binding_RecF"/>
</dbReference>
<comment type="caution">
    <text evidence="11">The sequence shown here is derived from an EMBL/GenBank/DDBJ whole genome shotgun (WGS) entry which is preliminary data.</text>
</comment>
<organism evidence="11 12">
    <name type="scientific">Candidatus Roizmanbacteria bacterium GW2011_GWA2_36_23</name>
    <dbReference type="NCBI Taxonomy" id="1618480"/>
    <lineage>
        <taxon>Bacteria</taxon>
        <taxon>Candidatus Roizmaniibacteriota</taxon>
    </lineage>
</organism>
<dbReference type="GO" id="GO:0009432">
    <property type="term" value="P:SOS response"/>
    <property type="evidence" value="ECO:0007669"/>
    <property type="project" value="UniProtKB-UniRule"/>
</dbReference>
<dbReference type="GO" id="GO:0005524">
    <property type="term" value="F:ATP binding"/>
    <property type="evidence" value="ECO:0007669"/>
    <property type="project" value="UniProtKB-UniRule"/>
</dbReference>
<gene>
    <name evidence="9" type="primary">recF</name>
    <name evidence="11" type="ORF">US11_C0006G0033</name>
</gene>